<reference evidence="2" key="1">
    <citation type="submission" date="2023-03" db="EMBL/GenBank/DDBJ databases">
        <title>Massive genome expansion in bonnet fungi (Mycena s.s.) driven by repeated elements and novel gene families across ecological guilds.</title>
        <authorList>
            <consortium name="Lawrence Berkeley National Laboratory"/>
            <person name="Harder C.B."/>
            <person name="Miyauchi S."/>
            <person name="Viragh M."/>
            <person name="Kuo A."/>
            <person name="Thoen E."/>
            <person name="Andreopoulos B."/>
            <person name="Lu D."/>
            <person name="Skrede I."/>
            <person name="Drula E."/>
            <person name="Henrissat B."/>
            <person name="Morin E."/>
            <person name="Kohler A."/>
            <person name="Barry K."/>
            <person name="LaButti K."/>
            <person name="Morin E."/>
            <person name="Salamov A."/>
            <person name="Lipzen A."/>
            <person name="Mereny Z."/>
            <person name="Hegedus B."/>
            <person name="Baldrian P."/>
            <person name="Stursova M."/>
            <person name="Weitz H."/>
            <person name="Taylor A."/>
            <person name="Grigoriev I.V."/>
            <person name="Nagy L.G."/>
            <person name="Martin F."/>
            <person name="Kauserud H."/>
        </authorList>
    </citation>
    <scope>NUCLEOTIDE SEQUENCE</scope>
    <source>
        <strain evidence="2">CBHHK173m</strain>
    </source>
</reference>
<gene>
    <name evidence="2" type="ORF">B0H15DRAFT_460799</name>
</gene>
<proteinExistence type="predicted"/>
<evidence type="ECO:0000256" key="1">
    <source>
        <dbReference type="SAM" id="MobiDB-lite"/>
    </source>
</evidence>
<feature type="compositionally biased region" description="Pro residues" evidence="1">
    <location>
        <begin position="104"/>
        <end position="119"/>
    </location>
</feature>
<protein>
    <submittedName>
        <fullName evidence="2">Uncharacterized protein</fullName>
    </submittedName>
</protein>
<dbReference type="AlphaFoldDB" id="A0AAD6XUI4"/>
<organism evidence="2 3">
    <name type="scientific">Mycena belliarum</name>
    <dbReference type="NCBI Taxonomy" id="1033014"/>
    <lineage>
        <taxon>Eukaryota</taxon>
        <taxon>Fungi</taxon>
        <taxon>Dikarya</taxon>
        <taxon>Basidiomycota</taxon>
        <taxon>Agaricomycotina</taxon>
        <taxon>Agaricomycetes</taxon>
        <taxon>Agaricomycetidae</taxon>
        <taxon>Agaricales</taxon>
        <taxon>Marasmiineae</taxon>
        <taxon>Mycenaceae</taxon>
        <taxon>Mycena</taxon>
    </lineage>
</organism>
<evidence type="ECO:0000313" key="3">
    <source>
        <dbReference type="Proteomes" id="UP001222325"/>
    </source>
</evidence>
<keyword evidence="3" id="KW-1185">Reference proteome</keyword>
<dbReference type="EMBL" id="JARJCN010000005">
    <property type="protein sequence ID" value="KAJ7100773.1"/>
    <property type="molecule type" value="Genomic_DNA"/>
</dbReference>
<sequence length="374" mass="41821">MGQEIELLVTIKYGGAKRRIATVDEALPVVLEDLNALGIPHPKRAGVKIVFPGTVRFFWIALPRSSIHNTLISGIRPTSKARQSELRSLLDKLSIEDIHLREAPAPPDARPNPVPPQPTWKPYEHMNPPDAGLYALPMSGPRGGSGFQPHPHPGWSQNHQPEHAKQFIERIASGEAPRAQFDSFGSSSQPRYQNQPVHVKTEPVADMPIPPPTHHSQYTDGDDSDMQIDSPAPRRSSTSTPSLRINRNRYATIPDPNPRPAPAGTEMHALQTELREVRAQLSSEIAKERVILQTLRDLGVEDDSLAATADMDFVTTARIQQIEDELQEERARRRRLEDFVGDIRRECRAPFVVPALLDAFIEISRLTNETLENR</sequence>
<accession>A0AAD6XUI4</accession>
<feature type="compositionally biased region" description="Low complexity" evidence="1">
    <location>
        <begin position="230"/>
        <end position="242"/>
    </location>
</feature>
<evidence type="ECO:0000313" key="2">
    <source>
        <dbReference type="EMBL" id="KAJ7100773.1"/>
    </source>
</evidence>
<comment type="caution">
    <text evidence="2">The sequence shown here is derived from an EMBL/GenBank/DDBJ whole genome shotgun (WGS) entry which is preliminary data.</text>
</comment>
<feature type="region of interest" description="Disordered" evidence="1">
    <location>
        <begin position="202"/>
        <end position="264"/>
    </location>
</feature>
<name>A0AAD6XUI4_9AGAR</name>
<feature type="region of interest" description="Disordered" evidence="1">
    <location>
        <begin position="101"/>
        <end position="162"/>
    </location>
</feature>
<dbReference type="Proteomes" id="UP001222325">
    <property type="component" value="Unassembled WGS sequence"/>
</dbReference>